<accession>A0A396YQ07</accession>
<organism evidence="1 2">
    <name type="scientific">Leptospira stimsonii</name>
    <dbReference type="NCBI Taxonomy" id="2202203"/>
    <lineage>
        <taxon>Bacteria</taxon>
        <taxon>Pseudomonadati</taxon>
        <taxon>Spirochaetota</taxon>
        <taxon>Spirochaetia</taxon>
        <taxon>Leptospirales</taxon>
        <taxon>Leptospiraceae</taxon>
        <taxon>Leptospira</taxon>
    </lineage>
</organism>
<gene>
    <name evidence="1" type="ORF">DLM75_24005</name>
</gene>
<evidence type="ECO:0000313" key="1">
    <source>
        <dbReference type="EMBL" id="RHX83404.1"/>
    </source>
</evidence>
<dbReference type="Proteomes" id="UP000265798">
    <property type="component" value="Unassembled WGS sequence"/>
</dbReference>
<sequence length="191" mass="22595">LVREFSHVKLKILKVLLLLSITFILNQCLTVLDSSISSSENFNGTKRFYEDKVCIIINTIGVDHKFEVSNFMQIISEDLLEKSFQRTNLLESEVSKDCKYFLQYKKTKFSVAILELIVIGYPIIKGNEFEIEAIEYSKDRKIIRKKSMKNGYKHYISWLLFPTFFLLYRPYSDEKIIEDFHSRFFKTANEI</sequence>
<protein>
    <submittedName>
        <fullName evidence="1">Uncharacterized protein</fullName>
    </submittedName>
</protein>
<feature type="non-terminal residue" evidence="1">
    <location>
        <position position="1"/>
    </location>
</feature>
<name>A0A396YQ07_9LEPT</name>
<evidence type="ECO:0000313" key="2">
    <source>
        <dbReference type="Proteomes" id="UP000265798"/>
    </source>
</evidence>
<comment type="caution">
    <text evidence="1">The sequence shown here is derived from an EMBL/GenBank/DDBJ whole genome shotgun (WGS) entry which is preliminary data.</text>
</comment>
<dbReference type="EMBL" id="QHCT01000031">
    <property type="protein sequence ID" value="RHX83404.1"/>
    <property type="molecule type" value="Genomic_DNA"/>
</dbReference>
<proteinExistence type="predicted"/>
<dbReference type="RefSeq" id="WP_118971032.1">
    <property type="nucleotide sequence ID" value="NZ_QHCT01000031.1"/>
</dbReference>
<dbReference type="AlphaFoldDB" id="A0A396YQ07"/>
<reference evidence="2" key="1">
    <citation type="submission" date="2018-05" db="EMBL/GenBank/DDBJ databases">
        <title>Leptospira yasudae sp. nov. and Leptospira stimsonii sp. nov., two pathogenic species of the genus Leptospira isolated from environmental sources.</title>
        <authorList>
            <person name="Casanovas-Massana A."/>
            <person name="Hamond C."/>
            <person name="Santos L.A."/>
            <person name="Hacker K.P."/>
            <person name="Balassiano I."/>
            <person name="Medeiros M.A."/>
            <person name="Reis M.G."/>
            <person name="Ko A.I."/>
            <person name="Wunder E.A."/>
        </authorList>
    </citation>
    <scope>NUCLEOTIDE SEQUENCE [LARGE SCALE GENOMIC DNA]</scope>
    <source>
        <strain evidence="2">Yale</strain>
    </source>
</reference>